<dbReference type="CDD" id="cd06464">
    <property type="entry name" value="ACD_sHsps-like"/>
    <property type="match status" value="1"/>
</dbReference>
<evidence type="ECO:0000256" key="2">
    <source>
        <dbReference type="PROSITE-ProRule" id="PRU00285"/>
    </source>
</evidence>
<gene>
    <name evidence="6" type="ORF">BCR32DRAFT_295614</name>
</gene>
<comment type="caution">
    <text evidence="6">The sequence shown here is derived from an EMBL/GenBank/DDBJ whole genome shotgun (WGS) entry which is preliminary data.</text>
</comment>
<feature type="compositionally biased region" description="Basic and acidic residues" evidence="4">
    <location>
        <begin position="133"/>
        <end position="145"/>
    </location>
</feature>
<evidence type="ECO:0000313" key="6">
    <source>
        <dbReference type="EMBL" id="ORX77454.1"/>
    </source>
</evidence>
<dbReference type="Pfam" id="PF00011">
    <property type="entry name" value="HSP20"/>
    <property type="match status" value="2"/>
</dbReference>
<dbReference type="STRING" id="1754192.A0A1Y1WWE8"/>
<keyword evidence="1" id="KW-0346">Stress response</keyword>
<comment type="similarity">
    <text evidence="2 3">Belongs to the small heat shock protein (HSP20) family.</text>
</comment>
<dbReference type="SUPFAM" id="SSF49764">
    <property type="entry name" value="HSP20-like chaperones"/>
    <property type="match status" value="1"/>
</dbReference>
<dbReference type="EMBL" id="MCFG01000247">
    <property type="protein sequence ID" value="ORX77454.1"/>
    <property type="molecule type" value="Genomic_DNA"/>
</dbReference>
<organism evidence="6 7">
    <name type="scientific">Anaeromyces robustus</name>
    <dbReference type="NCBI Taxonomy" id="1754192"/>
    <lineage>
        <taxon>Eukaryota</taxon>
        <taxon>Fungi</taxon>
        <taxon>Fungi incertae sedis</taxon>
        <taxon>Chytridiomycota</taxon>
        <taxon>Chytridiomycota incertae sedis</taxon>
        <taxon>Neocallimastigomycetes</taxon>
        <taxon>Neocallimastigales</taxon>
        <taxon>Neocallimastigaceae</taxon>
        <taxon>Anaeromyces</taxon>
    </lineage>
</organism>
<evidence type="ECO:0000256" key="1">
    <source>
        <dbReference type="ARBA" id="ARBA00023016"/>
    </source>
</evidence>
<dbReference type="InterPro" id="IPR008978">
    <property type="entry name" value="HSP20-like_chaperone"/>
</dbReference>
<reference evidence="6 7" key="1">
    <citation type="submission" date="2016-08" db="EMBL/GenBank/DDBJ databases">
        <title>A Parts List for Fungal Cellulosomes Revealed by Comparative Genomics.</title>
        <authorList>
            <consortium name="DOE Joint Genome Institute"/>
            <person name="Haitjema C.H."/>
            <person name="Gilmore S.P."/>
            <person name="Henske J.K."/>
            <person name="Solomon K.V."/>
            <person name="De Groot R."/>
            <person name="Kuo A."/>
            <person name="Mondo S.J."/>
            <person name="Salamov A.A."/>
            <person name="Labutti K."/>
            <person name="Zhao Z."/>
            <person name="Chiniquy J."/>
            <person name="Barry K."/>
            <person name="Brewer H.M."/>
            <person name="Purvine S.O."/>
            <person name="Wright A.T."/>
            <person name="Boxma B."/>
            <person name="Van Alen T."/>
            <person name="Hackstein J.H."/>
            <person name="Baker S.E."/>
            <person name="Grigoriev I.V."/>
            <person name="O'Malley M.A."/>
        </authorList>
    </citation>
    <scope>NUCLEOTIDE SEQUENCE [LARGE SCALE GENOMIC DNA]</scope>
    <source>
        <strain evidence="6 7">S4</strain>
    </source>
</reference>
<evidence type="ECO:0000256" key="3">
    <source>
        <dbReference type="RuleBase" id="RU003616"/>
    </source>
</evidence>
<dbReference type="PROSITE" id="PS01031">
    <property type="entry name" value="SHSP"/>
    <property type="match status" value="1"/>
</dbReference>
<evidence type="ECO:0000259" key="5">
    <source>
        <dbReference type="PROSITE" id="PS01031"/>
    </source>
</evidence>
<accession>A0A1Y1WWE8</accession>
<feature type="region of interest" description="Disordered" evidence="4">
    <location>
        <begin position="127"/>
        <end position="179"/>
    </location>
</feature>
<protein>
    <submittedName>
        <fullName evidence="6">HSP20-like chaperone</fullName>
    </submittedName>
</protein>
<dbReference type="Proteomes" id="UP000193944">
    <property type="component" value="Unassembled WGS sequence"/>
</dbReference>
<evidence type="ECO:0000256" key="4">
    <source>
        <dbReference type="SAM" id="MobiDB-lite"/>
    </source>
</evidence>
<feature type="compositionally biased region" description="Acidic residues" evidence="4">
    <location>
        <begin position="146"/>
        <end position="165"/>
    </location>
</feature>
<dbReference type="PANTHER" id="PTHR11527">
    <property type="entry name" value="HEAT-SHOCK PROTEIN 20 FAMILY MEMBER"/>
    <property type="match status" value="1"/>
</dbReference>
<feature type="region of interest" description="Disordered" evidence="4">
    <location>
        <begin position="300"/>
        <end position="324"/>
    </location>
</feature>
<dbReference type="InterPro" id="IPR031107">
    <property type="entry name" value="Small_HSP"/>
</dbReference>
<name>A0A1Y1WWE8_9FUNG</name>
<dbReference type="OrthoDB" id="1431247at2759"/>
<sequence>MTLYLYDQHRPFENTLFDVFNDDDFFDFNHPLRHHHNHGHGHGHVFNRRRNPYTSLERQLCKVFNDCKDEDNILFKLADYTPNINLSEDEKNYYIHADLPGMTKDQVKMELNEDRILVISGERESIYDNNEEKEEKEKKEQKQEERNEEENSEESTEKMETEEESTTTTTNEENKKNNENRKYSMIECSYGKFSRSFTLPEDANLEGIQAKMENGVLEVIINKIETPKLQNHYGFSDRINNSPYKKEWECLFKCQTESGTYSKSPFLLRSAALLNDIMPVVCKRQHILFNKFKTNLSRNVNADNTVGQPSRANADPISDPSGIG</sequence>
<feature type="compositionally biased region" description="Polar residues" evidence="4">
    <location>
        <begin position="300"/>
        <end position="311"/>
    </location>
</feature>
<keyword evidence="7" id="KW-1185">Reference proteome</keyword>
<dbReference type="InterPro" id="IPR002068">
    <property type="entry name" value="A-crystallin/Hsp20_dom"/>
</dbReference>
<proteinExistence type="inferred from homology"/>
<feature type="domain" description="SHSP" evidence="5">
    <location>
        <begin position="75"/>
        <end position="242"/>
    </location>
</feature>
<dbReference type="AlphaFoldDB" id="A0A1Y1WWE8"/>
<reference evidence="6 7" key="2">
    <citation type="submission" date="2016-08" db="EMBL/GenBank/DDBJ databases">
        <title>Pervasive Adenine N6-methylation of Active Genes in Fungi.</title>
        <authorList>
            <consortium name="DOE Joint Genome Institute"/>
            <person name="Mondo S.J."/>
            <person name="Dannebaum R.O."/>
            <person name="Kuo R.C."/>
            <person name="Labutti K."/>
            <person name="Haridas S."/>
            <person name="Kuo A."/>
            <person name="Salamov A."/>
            <person name="Ahrendt S.R."/>
            <person name="Lipzen A."/>
            <person name="Sullivan W."/>
            <person name="Andreopoulos W.B."/>
            <person name="Clum A."/>
            <person name="Lindquist E."/>
            <person name="Daum C."/>
            <person name="Ramamoorthy G.K."/>
            <person name="Gryganskyi A."/>
            <person name="Culley D."/>
            <person name="Magnuson J.K."/>
            <person name="James T.Y."/>
            <person name="O'Malley M.A."/>
            <person name="Stajich J.E."/>
            <person name="Spatafora J.W."/>
            <person name="Visel A."/>
            <person name="Grigoriev I.V."/>
        </authorList>
    </citation>
    <scope>NUCLEOTIDE SEQUENCE [LARGE SCALE GENOMIC DNA]</scope>
    <source>
        <strain evidence="6 7">S4</strain>
    </source>
</reference>
<evidence type="ECO:0000313" key="7">
    <source>
        <dbReference type="Proteomes" id="UP000193944"/>
    </source>
</evidence>
<dbReference type="Gene3D" id="2.60.40.790">
    <property type="match status" value="1"/>
</dbReference>